<dbReference type="EMBL" id="JBJQOH010000001">
    <property type="protein sequence ID" value="KAL3699243.1"/>
    <property type="molecule type" value="Genomic_DNA"/>
</dbReference>
<protein>
    <submittedName>
        <fullName evidence="2">Uncharacterized protein</fullName>
    </submittedName>
</protein>
<evidence type="ECO:0000313" key="3">
    <source>
        <dbReference type="Proteomes" id="UP001633002"/>
    </source>
</evidence>
<comment type="caution">
    <text evidence="2">The sequence shown here is derived from an EMBL/GenBank/DDBJ whole genome shotgun (WGS) entry which is preliminary data.</text>
</comment>
<organism evidence="2 3">
    <name type="scientific">Riccia sorocarpa</name>
    <dbReference type="NCBI Taxonomy" id="122646"/>
    <lineage>
        <taxon>Eukaryota</taxon>
        <taxon>Viridiplantae</taxon>
        <taxon>Streptophyta</taxon>
        <taxon>Embryophyta</taxon>
        <taxon>Marchantiophyta</taxon>
        <taxon>Marchantiopsida</taxon>
        <taxon>Marchantiidae</taxon>
        <taxon>Marchantiales</taxon>
        <taxon>Ricciaceae</taxon>
        <taxon>Riccia</taxon>
    </lineage>
</organism>
<accession>A0ABD3I6A4</accession>
<reference evidence="2 3" key="1">
    <citation type="submission" date="2024-09" db="EMBL/GenBank/DDBJ databases">
        <title>Chromosome-scale assembly of Riccia sorocarpa.</title>
        <authorList>
            <person name="Paukszto L."/>
        </authorList>
    </citation>
    <scope>NUCLEOTIDE SEQUENCE [LARGE SCALE GENOMIC DNA]</scope>
    <source>
        <strain evidence="2">LP-2024</strain>
        <tissue evidence="2">Aerial parts of the thallus</tissue>
    </source>
</reference>
<evidence type="ECO:0000256" key="1">
    <source>
        <dbReference type="SAM" id="MobiDB-lite"/>
    </source>
</evidence>
<gene>
    <name evidence="2" type="ORF">R1sor_017265</name>
</gene>
<sequence>MTQALTADRADVRTDEMIAQQKLLGSAAAESDDTIGRRGSHDITLYQVTPKDDDDGDDSSIGIGRGHVVVAYTRGSIPCSSLFWRRRASTTIAKNEWQAMGRREREERMAEAAWYAKNLHFPLVLTQEPQNGRKRKKQSSSIPSHP</sequence>
<evidence type="ECO:0000313" key="2">
    <source>
        <dbReference type="EMBL" id="KAL3699243.1"/>
    </source>
</evidence>
<dbReference type="AlphaFoldDB" id="A0ABD3I6A4"/>
<name>A0ABD3I6A4_9MARC</name>
<dbReference type="Proteomes" id="UP001633002">
    <property type="component" value="Unassembled WGS sequence"/>
</dbReference>
<proteinExistence type="predicted"/>
<feature type="region of interest" description="Disordered" evidence="1">
    <location>
        <begin position="125"/>
        <end position="146"/>
    </location>
</feature>
<keyword evidence="3" id="KW-1185">Reference proteome</keyword>